<dbReference type="OrthoDB" id="1857819at2759"/>
<dbReference type="PANTHER" id="PTHR38355:SF1">
    <property type="entry name" value="OS06G0149500 PROTEIN"/>
    <property type="match status" value="1"/>
</dbReference>
<dbReference type="Proteomes" id="UP000504607">
    <property type="component" value="Chromosome 3"/>
</dbReference>
<dbReference type="InParanoid" id="A0A6I9QVX8"/>
<organism evidence="1 2">
    <name type="scientific">Elaeis guineensis var. tenera</name>
    <name type="common">Oil palm</name>
    <dbReference type="NCBI Taxonomy" id="51953"/>
    <lineage>
        <taxon>Eukaryota</taxon>
        <taxon>Viridiplantae</taxon>
        <taxon>Streptophyta</taxon>
        <taxon>Embryophyta</taxon>
        <taxon>Tracheophyta</taxon>
        <taxon>Spermatophyta</taxon>
        <taxon>Magnoliopsida</taxon>
        <taxon>Liliopsida</taxon>
        <taxon>Arecaceae</taxon>
        <taxon>Arecoideae</taxon>
        <taxon>Cocoseae</taxon>
        <taxon>Elaeidinae</taxon>
        <taxon>Elaeis</taxon>
    </lineage>
</organism>
<keyword evidence="1" id="KW-1185">Reference proteome</keyword>
<dbReference type="KEGG" id="egu:105040415"/>
<dbReference type="FunCoup" id="A0A6I9QVX8">
    <property type="interactions" value="2560"/>
</dbReference>
<evidence type="ECO:0000313" key="2">
    <source>
        <dbReference type="RefSeq" id="XP_010915224.1"/>
    </source>
</evidence>
<accession>A0A6I9QVX8</accession>
<sequence length="112" mass="11872">MEAVLRVVGKKENVIHLLLLGTFAALGVRSFKQHKEIEALEAEKTSLRSANTAMSSAMWAWREHLFGLAEADPSASPISLARLRAIYGEAVPAAADDPGAGEAAAEESITIA</sequence>
<name>A0A6I9QVX8_ELAGV</name>
<dbReference type="AlphaFoldDB" id="A0A6I9QVX8"/>
<proteinExistence type="predicted"/>
<gene>
    <name evidence="2" type="primary">LOC105040415</name>
</gene>
<evidence type="ECO:0000313" key="1">
    <source>
        <dbReference type="Proteomes" id="UP000504607"/>
    </source>
</evidence>
<dbReference type="GO" id="GO:0005739">
    <property type="term" value="C:mitochondrion"/>
    <property type="evidence" value="ECO:0007669"/>
    <property type="project" value="TreeGrafter"/>
</dbReference>
<protein>
    <submittedName>
        <fullName evidence="2">Uncharacterized protein LOC105040415</fullName>
    </submittedName>
</protein>
<dbReference type="RefSeq" id="XP_010915224.1">
    <property type="nucleotide sequence ID" value="XM_010916922.3"/>
</dbReference>
<dbReference type="GeneID" id="105040415"/>
<reference evidence="2" key="1">
    <citation type="submission" date="2025-08" db="UniProtKB">
        <authorList>
            <consortium name="RefSeq"/>
        </authorList>
    </citation>
    <scope>IDENTIFICATION</scope>
</reference>
<dbReference type="PANTHER" id="PTHR38355">
    <property type="entry name" value="OS06G0149500 PROTEIN"/>
    <property type="match status" value="1"/>
</dbReference>